<accession>A0A445L165</accession>
<dbReference type="Gene3D" id="1.20.120.1230">
    <property type="match status" value="1"/>
</dbReference>
<gene>
    <name evidence="8" type="ORF">D0Y65_009931</name>
</gene>
<dbReference type="InterPro" id="IPR012820">
    <property type="entry name" value="Sucrose_synthase_pln/cyn"/>
</dbReference>
<dbReference type="GO" id="GO:0016157">
    <property type="term" value="F:sucrose synthase activity"/>
    <property type="evidence" value="ECO:0007669"/>
    <property type="project" value="UniProtKB-EC"/>
</dbReference>
<dbReference type="EMBL" id="QZWG01000004">
    <property type="protein sequence ID" value="RZC16841.1"/>
    <property type="molecule type" value="Genomic_DNA"/>
</dbReference>
<comment type="catalytic activity">
    <reaction evidence="5">
        <text>an NDP-alpha-D-glucose + D-fructose = a ribonucleoside 5'-diphosphate + sucrose + H(+)</text>
        <dbReference type="Rhea" id="RHEA:16241"/>
        <dbReference type="ChEBI" id="CHEBI:15378"/>
        <dbReference type="ChEBI" id="CHEBI:17992"/>
        <dbReference type="ChEBI" id="CHEBI:37721"/>
        <dbReference type="ChEBI" id="CHEBI:57930"/>
        <dbReference type="ChEBI" id="CHEBI:76533"/>
        <dbReference type="EC" id="2.4.1.13"/>
    </reaction>
</comment>
<feature type="domain" description="Sucrose synthase EPBD" evidence="7">
    <location>
        <begin position="154"/>
        <end position="189"/>
    </location>
</feature>
<evidence type="ECO:0000259" key="7">
    <source>
        <dbReference type="Pfam" id="PF24862"/>
    </source>
</evidence>
<evidence type="ECO:0000259" key="6">
    <source>
        <dbReference type="Pfam" id="PF24861"/>
    </source>
</evidence>
<dbReference type="FunFam" id="3.10.450.330:FF:000001">
    <property type="entry name" value="Sucrose synthase"/>
    <property type="match status" value="1"/>
</dbReference>
<dbReference type="EC" id="2.4.1.13" evidence="2"/>
<dbReference type="GO" id="GO:0005985">
    <property type="term" value="P:sucrose metabolic process"/>
    <property type="evidence" value="ECO:0007669"/>
    <property type="project" value="InterPro"/>
</dbReference>
<comment type="caution">
    <text evidence="8">The sequence shown here is derived from an EMBL/GenBank/DDBJ whole genome shotgun (WGS) entry which is preliminary data.</text>
</comment>
<dbReference type="SUPFAM" id="SSF52540">
    <property type="entry name" value="P-loop containing nucleoside triphosphate hydrolases"/>
    <property type="match status" value="1"/>
</dbReference>
<comment type="similarity">
    <text evidence="1">Belongs to the glycosyltransferase 1 family. Plant sucrose synthase subfamily.</text>
</comment>
<name>A0A445L165_GLYSO</name>
<proteinExistence type="inferred from homology"/>
<reference evidence="8 9" key="1">
    <citation type="submission" date="2018-09" db="EMBL/GenBank/DDBJ databases">
        <title>A high-quality reference genome of wild soybean provides a powerful tool to mine soybean genomes.</title>
        <authorList>
            <person name="Xie M."/>
            <person name="Chung C.Y.L."/>
            <person name="Li M.-W."/>
            <person name="Wong F.-L."/>
            <person name="Chan T.-F."/>
            <person name="Lam H.-M."/>
        </authorList>
    </citation>
    <scope>NUCLEOTIDE SEQUENCE [LARGE SCALE GENOMIC DNA]</scope>
    <source>
        <strain evidence="9">cv. W05</strain>
        <tissue evidence="8">Hypocotyl of etiolated seedlings</tissue>
    </source>
</reference>
<dbReference type="Proteomes" id="UP000289340">
    <property type="component" value="Chromosome 4"/>
</dbReference>
<evidence type="ECO:0000256" key="2">
    <source>
        <dbReference type="ARBA" id="ARBA00012540"/>
    </source>
</evidence>
<dbReference type="Pfam" id="PF24861">
    <property type="entry name" value="SUS_N"/>
    <property type="match status" value="1"/>
</dbReference>
<dbReference type="PANTHER" id="PTHR45839">
    <property type="match status" value="1"/>
</dbReference>
<keyword evidence="9" id="KW-1185">Reference proteome</keyword>
<evidence type="ECO:0000256" key="4">
    <source>
        <dbReference type="ARBA" id="ARBA00022679"/>
    </source>
</evidence>
<evidence type="ECO:0000256" key="1">
    <source>
        <dbReference type="ARBA" id="ARBA00005894"/>
    </source>
</evidence>
<keyword evidence="3" id="KW-0328">Glycosyltransferase</keyword>
<dbReference type="InterPro" id="IPR027417">
    <property type="entry name" value="P-loop_NTPase"/>
</dbReference>
<evidence type="ECO:0000256" key="3">
    <source>
        <dbReference type="ARBA" id="ARBA00022676"/>
    </source>
</evidence>
<dbReference type="Gene3D" id="3.10.450.330">
    <property type="match status" value="1"/>
</dbReference>
<keyword evidence="4" id="KW-0808">Transferase</keyword>
<evidence type="ECO:0000313" key="8">
    <source>
        <dbReference type="EMBL" id="RZC16841.1"/>
    </source>
</evidence>
<dbReference type="AlphaFoldDB" id="A0A445L165"/>
<dbReference type="Pfam" id="PF24862">
    <property type="entry name" value="SUS_EPBD"/>
    <property type="match status" value="1"/>
</dbReference>
<sequence length="291" mass="32520">MSTQPKLGRISSIRDRVEDTLSAHRNELISLLSRYAAQGKGILQPHNLIDELDNIPGDDEAIVDLKNGPFGEIVKPAKEAIVLPPFVAIAIRPRPGVWEYVRVNVSDLSVEQLSIFEYLSFKEELVDGKINENFVLELDFEPFPRPTRSASIGNGVQFLNRHLSSIMFHNKDSLQPLLDFLRVHKYKGHLRELALTNIGSIHKRANLSKKLSVLSPEELRDFVCCKKEALIIETYTPPDPGPYPQDQPKQNSVRFTPTQVEAIISGIQPGLTMVVGPLGTGKTDQQSAIRN</sequence>
<dbReference type="InterPro" id="IPR056736">
    <property type="entry name" value="SUS_EPBD"/>
</dbReference>
<organism evidence="8 9">
    <name type="scientific">Glycine soja</name>
    <name type="common">Wild soybean</name>
    <dbReference type="NCBI Taxonomy" id="3848"/>
    <lineage>
        <taxon>Eukaryota</taxon>
        <taxon>Viridiplantae</taxon>
        <taxon>Streptophyta</taxon>
        <taxon>Embryophyta</taxon>
        <taxon>Tracheophyta</taxon>
        <taxon>Spermatophyta</taxon>
        <taxon>Magnoliopsida</taxon>
        <taxon>eudicotyledons</taxon>
        <taxon>Gunneridae</taxon>
        <taxon>Pentapetalae</taxon>
        <taxon>rosids</taxon>
        <taxon>fabids</taxon>
        <taxon>Fabales</taxon>
        <taxon>Fabaceae</taxon>
        <taxon>Papilionoideae</taxon>
        <taxon>50 kb inversion clade</taxon>
        <taxon>NPAAA clade</taxon>
        <taxon>indigoferoid/millettioid clade</taxon>
        <taxon>Phaseoleae</taxon>
        <taxon>Glycine</taxon>
        <taxon>Glycine subgen. Soja</taxon>
    </lineage>
</organism>
<evidence type="ECO:0000256" key="5">
    <source>
        <dbReference type="ARBA" id="ARBA00049030"/>
    </source>
</evidence>
<feature type="domain" description="Sucrose synthase N-terminal" evidence="6">
    <location>
        <begin position="10"/>
        <end position="123"/>
    </location>
</feature>
<evidence type="ECO:0000313" key="9">
    <source>
        <dbReference type="Proteomes" id="UP000289340"/>
    </source>
</evidence>
<dbReference type="PANTHER" id="PTHR45839:SF22">
    <property type="entry name" value="SUCROSE SYNTHASE"/>
    <property type="match status" value="1"/>
</dbReference>
<protein>
    <recommendedName>
        <fullName evidence="2">sucrose synthase</fullName>
        <ecNumber evidence="2">2.4.1.13</ecNumber>
    </recommendedName>
</protein>
<dbReference type="InterPro" id="IPR056735">
    <property type="entry name" value="SUS_N"/>
</dbReference>